<keyword evidence="3" id="KW-0809">Transit peptide</keyword>
<evidence type="ECO:0000256" key="8">
    <source>
        <dbReference type="ARBA" id="ARBA00035359"/>
    </source>
</evidence>
<evidence type="ECO:0000256" key="5">
    <source>
        <dbReference type="ARBA" id="ARBA00023128"/>
    </source>
</evidence>
<dbReference type="AlphaFoldDB" id="A0A0K8SLU3"/>
<dbReference type="EMBL" id="GBRD01011770">
    <property type="protein sequence ID" value="JAG54054.1"/>
    <property type="molecule type" value="Transcribed_RNA"/>
</dbReference>
<dbReference type="GO" id="GO:0005762">
    <property type="term" value="C:mitochondrial large ribosomal subunit"/>
    <property type="evidence" value="ECO:0007669"/>
    <property type="project" value="TreeGrafter"/>
</dbReference>
<dbReference type="InterPro" id="IPR038657">
    <property type="entry name" value="Ribosomal_bL19_sf"/>
</dbReference>
<keyword evidence="5" id="KW-0496">Mitochondrion</keyword>
<name>A0A0K8SLU3_LYGHE</name>
<feature type="compositionally biased region" description="Basic and acidic residues" evidence="9">
    <location>
        <begin position="36"/>
        <end position="49"/>
    </location>
</feature>
<evidence type="ECO:0000256" key="9">
    <source>
        <dbReference type="SAM" id="MobiDB-lite"/>
    </source>
</evidence>
<dbReference type="Gene3D" id="2.30.30.790">
    <property type="match status" value="1"/>
</dbReference>
<evidence type="ECO:0000313" key="10">
    <source>
        <dbReference type="EMBL" id="JAG54054.1"/>
    </source>
</evidence>
<evidence type="ECO:0000256" key="3">
    <source>
        <dbReference type="ARBA" id="ARBA00022946"/>
    </source>
</evidence>
<keyword evidence="4" id="KW-0689">Ribosomal protein</keyword>
<dbReference type="Pfam" id="PF01245">
    <property type="entry name" value="Ribosomal_L19"/>
    <property type="match status" value="1"/>
</dbReference>
<comment type="subcellular location">
    <subcellularLocation>
        <location evidence="1">Mitochondrion</location>
    </subcellularLocation>
</comment>
<dbReference type="InterPro" id="IPR001857">
    <property type="entry name" value="Ribosomal_bL19"/>
</dbReference>
<keyword evidence="6" id="KW-0687">Ribonucleoprotein</keyword>
<dbReference type="GO" id="GO:0003735">
    <property type="term" value="F:structural constituent of ribosome"/>
    <property type="evidence" value="ECO:0007669"/>
    <property type="project" value="InterPro"/>
</dbReference>
<protein>
    <recommendedName>
        <fullName evidence="7">Large ribosomal subunit protein bL19m</fullName>
    </recommendedName>
    <alternativeName>
        <fullName evidence="8">39S ribosomal protein L19, mitochondrial</fullName>
    </alternativeName>
</protein>
<dbReference type="SUPFAM" id="SSF50104">
    <property type="entry name" value="Translation proteins SH3-like domain"/>
    <property type="match status" value="1"/>
</dbReference>
<sequence length="304" mass="35876">MWRSVGRLTIIEEQIKTLPLLRRGVATVPGSQVAEHSNEQQERKGEPEVRQTFSSLRQRFVYPEFLPDPKIEWRNSIREKLERMDMMKRRSQVDLPEFYVGSIIAVVSSNQHSASKQNRFLGICIKREGCGLRASFVVRNVIDNIGVEVRYHLYDPTILKIDVIKLEKRLDDELYYLRDALPEYSTFPEDMEPELLPEGAAVPVNTTKVIMKPRPWYARWERTNFQGIDRDSVMAYVSEKMKLQIPKHQKPWEKYDLMKQYRATIPEEEQKEIFAEVDSELHKLELTRKKLKRKRAFVKPKKLA</sequence>
<dbReference type="FunFam" id="2.30.30.790:FF:000002">
    <property type="entry name" value="39S ribosomal protein L19, mitochondrial"/>
    <property type="match status" value="1"/>
</dbReference>
<accession>A0A0K8SLU3</accession>
<evidence type="ECO:0000256" key="1">
    <source>
        <dbReference type="ARBA" id="ARBA00004173"/>
    </source>
</evidence>
<evidence type="ECO:0000256" key="4">
    <source>
        <dbReference type="ARBA" id="ARBA00022980"/>
    </source>
</evidence>
<evidence type="ECO:0000256" key="2">
    <source>
        <dbReference type="ARBA" id="ARBA00005781"/>
    </source>
</evidence>
<proteinExistence type="inferred from homology"/>
<dbReference type="GO" id="GO:0006412">
    <property type="term" value="P:translation"/>
    <property type="evidence" value="ECO:0007669"/>
    <property type="project" value="InterPro"/>
</dbReference>
<dbReference type="InterPro" id="IPR008991">
    <property type="entry name" value="Translation_prot_SH3-like_sf"/>
</dbReference>
<feature type="region of interest" description="Disordered" evidence="9">
    <location>
        <begin position="29"/>
        <end position="49"/>
    </location>
</feature>
<evidence type="ECO:0000256" key="7">
    <source>
        <dbReference type="ARBA" id="ARBA00035288"/>
    </source>
</evidence>
<organism evidence="10">
    <name type="scientific">Lygus hesperus</name>
    <name type="common">Western plant bug</name>
    <dbReference type="NCBI Taxonomy" id="30085"/>
    <lineage>
        <taxon>Eukaryota</taxon>
        <taxon>Metazoa</taxon>
        <taxon>Ecdysozoa</taxon>
        <taxon>Arthropoda</taxon>
        <taxon>Hexapoda</taxon>
        <taxon>Insecta</taxon>
        <taxon>Pterygota</taxon>
        <taxon>Neoptera</taxon>
        <taxon>Paraneoptera</taxon>
        <taxon>Hemiptera</taxon>
        <taxon>Heteroptera</taxon>
        <taxon>Panheteroptera</taxon>
        <taxon>Cimicomorpha</taxon>
        <taxon>Miridae</taxon>
        <taxon>Mirini</taxon>
        <taxon>Lygus</taxon>
    </lineage>
</organism>
<dbReference type="PRINTS" id="PR00061">
    <property type="entry name" value="RIBOSOMALL19"/>
</dbReference>
<reference evidence="10" key="1">
    <citation type="submission" date="2014-09" db="EMBL/GenBank/DDBJ databases">
        <authorList>
            <person name="Magalhaes I.L.F."/>
            <person name="Oliveira U."/>
            <person name="Santos F.R."/>
            <person name="Vidigal T.H.D.A."/>
            <person name="Brescovit A.D."/>
            <person name="Santos A.J."/>
        </authorList>
    </citation>
    <scope>NUCLEOTIDE SEQUENCE</scope>
</reference>
<comment type="similarity">
    <text evidence="2">Belongs to the bacterial ribosomal protein bL19 family.</text>
</comment>
<dbReference type="PANTHER" id="PTHR15680">
    <property type="entry name" value="RIBOSOMAL PROTEIN L19"/>
    <property type="match status" value="1"/>
</dbReference>
<evidence type="ECO:0000256" key="6">
    <source>
        <dbReference type="ARBA" id="ARBA00023274"/>
    </source>
</evidence>
<dbReference type="PANTHER" id="PTHR15680:SF9">
    <property type="entry name" value="LARGE RIBOSOMAL SUBUNIT PROTEIN BL19M"/>
    <property type="match status" value="1"/>
</dbReference>